<evidence type="ECO:0000313" key="2">
    <source>
        <dbReference type="EMBL" id="KAF7778969.1"/>
    </source>
</evidence>
<feature type="compositionally biased region" description="Pro residues" evidence="1">
    <location>
        <begin position="49"/>
        <end position="59"/>
    </location>
</feature>
<evidence type="ECO:0000256" key="1">
    <source>
        <dbReference type="SAM" id="MobiDB-lite"/>
    </source>
</evidence>
<protein>
    <submittedName>
        <fullName evidence="2">Uncharacterized protein</fullName>
    </submittedName>
</protein>
<accession>A0A8H7F6Z7</accession>
<organism evidence="2 3">
    <name type="scientific">Agaricus bisporus var. burnettii</name>
    <dbReference type="NCBI Taxonomy" id="192524"/>
    <lineage>
        <taxon>Eukaryota</taxon>
        <taxon>Fungi</taxon>
        <taxon>Dikarya</taxon>
        <taxon>Basidiomycota</taxon>
        <taxon>Agaricomycotina</taxon>
        <taxon>Agaricomycetes</taxon>
        <taxon>Agaricomycetidae</taxon>
        <taxon>Agaricales</taxon>
        <taxon>Agaricineae</taxon>
        <taxon>Agaricaceae</taxon>
        <taxon>Agaricus</taxon>
    </lineage>
</organism>
<comment type="caution">
    <text evidence="2">The sequence shown here is derived from an EMBL/GenBank/DDBJ whole genome shotgun (WGS) entry which is preliminary data.</text>
</comment>
<name>A0A8H7F6Z7_AGABI</name>
<feature type="region of interest" description="Disordered" evidence="1">
    <location>
        <begin position="1"/>
        <end position="69"/>
    </location>
</feature>
<proteinExistence type="predicted"/>
<gene>
    <name evidence="2" type="ORF">Agabi119p4_3314</name>
</gene>
<dbReference type="Proteomes" id="UP000629468">
    <property type="component" value="Unassembled WGS sequence"/>
</dbReference>
<dbReference type="AlphaFoldDB" id="A0A8H7F6Z7"/>
<reference evidence="2 3" key="1">
    <citation type="journal article" name="Sci. Rep.">
        <title>Telomere-to-telomere assembled and centromere annotated genomes of the two main subspecies of the button mushroom Agaricus bisporus reveal especially polymorphic chromosome ends.</title>
        <authorList>
            <person name="Sonnenberg A.S.M."/>
            <person name="Sedaghat-Telgerd N."/>
            <person name="Lavrijssen B."/>
            <person name="Ohm R.A."/>
            <person name="Hendrickx P.M."/>
            <person name="Scholtmeijer K."/>
            <person name="Baars J.J.P."/>
            <person name="van Peer A."/>
        </authorList>
    </citation>
    <scope>NUCLEOTIDE SEQUENCE [LARGE SCALE GENOMIC DNA]</scope>
    <source>
        <strain evidence="2 3">H119_p4</strain>
    </source>
</reference>
<sequence length="69" mass="7587">MTLAVPRIPPVVSRPLPASSHPPNPSLEHSSRPFLHTAPRLSSAREPTYQPPSPTPLSPRCPLELSRYL</sequence>
<dbReference type="EMBL" id="JABXXO010000004">
    <property type="protein sequence ID" value="KAF7778969.1"/>
    <property type="molecule type" value="Genomic_DNA"/>
</dbReference>
<evidence type="ECO:0000313" key="3">
    <source>
        <dbReference type="Proteomes" id="UP000629468"/>
    </source>
</evidence>